<name>A0A6J7XU61_9ZZZZ</name>
<dbReference type="InterPro" id="IPR036873">
    <property type="entry name" value="Rhodanese-like_dom_sf"/>
</dbReference>
<reference evidence="2" key="1">
    <citation type="submission" date="2020-05" db="EMBL/GenBank/DDBJ databases">
        <authorList>
            <person name="Chiriac C."/>
            <person name="Salcher M."/>
            <person name="Ghai R."/>
            <person name="Kavagutti S V."/>
        </authorList>
    </citation>
    <scope>NUCLEOTIDE SEQUENCE</scope>
</reference>
<organism evidence="2">
    <name type="scientific">freshwater metagenome</name>
    <dbReference type="NCBI Taxonomy" id="449393"/>
    <lineage>
        <taxon>unclassified sequences</taxon>
        <taxon>metagenomes</taxon>
        <taxon>ecological metagenomes</taxon>
    </lineage>
</organism>
<dbReference type="PROSITE" id="PS51257">
    <property type="entry name" value="PROKAR_LIPOPROTEIN"/>
    <property type="match status" value="1"/>
</dbReference>
<dbReference type="Gene3D" id="3.40.250.10">
    <property type="entry name" value="Rhodanese-like domain"/>
    <property type="match status" value="1"/>
</dbReference>
<dbReference type="InterPro" id="IPR001763">
    <property type="entry name" value="Rhodanese-like_dom"/>
</dbReference>
<dbReference type="EMBL" id="CAFBSG010000031">
    <property type="protein sequence ID" value="CAB5241172.1"/>
    <property type="molecule type" value="Genomic_DNA"/>
</dbReference>
<gene>
    <name evidence="2" type="ORF">UFOPK3554_01284</name>
</gene>
<dbReference type="PANTHER" id="PTHR43031:SF1">
    <property type="entry name" value="PYRIDINE NUCLEOTIDE-DISULPHIDE OXIDOREDUCTASE"/>
    <property type="match status" value="1"/>
</dbReference>
<feature type="domain" description="Rhodanese" evidence="1">
    <location>
        <begin position="41"/>
        <end position="131"/>
    </location>
</feature>
<protein>
    <submittedName>
        <fullName evidence="2">Unannotated protein</fullName>
    </submittedName>
</protein>
<evidence type="ECO:0000259" key="1">
    <source>
        <dbReference type="PROSITE" id="PS50206"/>
    </source>
</evidence>
<proteinExistence type="predicted"/>
<sequence length="132" mass="14071">MITKKVLLLLITPMLFLTACSSGTTSAITNLDASSFSSLISGDEVTVIDVRTADEFLSGHIAKAINIDVEASTFNDLVSKLNKSKKYAVYCHSGRRSAIATSKMSDLGFSSVNNLNGGVEQWIASGFTLTTQ</sequence>
<dbReference type="PROSITE" id="PS50206">
    <property type="entry name" value="RHODANESE_3"/>
    <property type="match status" value="1"/>
</dbReference>
<dbReference type="InterPro" id="IPR050229">
    <property type="entry name" value="GlpE_sulfurtransferase"/>
</dbReference>
<dbReference type="SUPFAM" id="SSF52821">
    <property type="entry name" value="Rhodanese/Cell cycle control phosphatase"/>
    <property type="match status" value="1"/>
</dbReference>
<dbReference type="PANTHER" id="PTHR43031">
    <property type="entry name" value="FAD-DEPENDENT OXIDOREDUCTASE"/>
    <property type="match status" value="1"/>
</dbReference>
<accession>A0A6J7XU61</accession>
<dbReference type="CDD" id="cd00158">
    <property type="entry name" value="RHOD"/>
    <property type="match status" value="1"/>
</dbReference>
<dbReference type="AlphaFoldDB" id="A0A6J7XU61"/>
<evidence type="ECO:0000313" key="2">
    <source>
        <dbReference type="EMBL" id="CAB5241172.1"/>
    </source>
</evidence>
<dbReference type="Pfam" id="PF00581">
    <property type="entry name" value="Rhodanese"/>
    <property type="match status" value="1"/>
</dbReference>
<dbReference type="SMART" id="SM00450">
    <property type="entry name" value="RHOD"/>
    <property type="match status" value="1"/>
</dbReference>